<dbReference type="PROSITE" id="PS51197">
    <property type="entry name" value="HTH_RRF2_2"/>
    <property type="match status" value="1"/>
</dbReference>
<dbReference type="NCBIfam" id="TIGR00738">
    <property type="entry name" value="rrf2_super"/>
    <property type="match status" value="1"/>
</dbReference>
<dbReference type="InterPro" id="IPR000944">
    <property type="entry name" value="Tscrpt_reg_Rrf2"/>
</dbReference>
<dbReference type="GO" id="GO:0003700">
    <property type="term" value="F:DNA-binding transcription factor activity"/>
    <property type="evidence" value="ECO:0007669"/>
    <property type="project" value="TreeGrafter"/>
</dbReference>
<dbReference type="RefSeq" id="WP_008537338.1">
    <property type="nucleotide sequence ID" value="NZ_UGPP01000001.1"/>
</dbReference>
<sequence length="135" mass="15533">MQLNITTDYAIRIILALANRDGEVVSSKDISMTMKIPQKYVLKITRSLVAAELIERRSGVYGGFLLAKKPEEISLLEIVKVMEPTMYVNRCLEEDNYCSRDAVDNCSIRKFYTNFQNIIEEKFSEITIKTLIDNK</sequence>
<proteinExistence type="predicted"/>
<dbReference type="Proteomes" id="UP000255234">
    <property type="component" value="Unassembled WGS sequence"/>
</dbReference>
<dbReference type="Pfam" id="PF02082">
    <property type="entry name" value="Rrf2"/>
    <property type="match status" value="1"/>
</dbReference>
<dbReference type="SUPFAM" id="SSF46785">
    <property type="entry name" value="Winged helix' DNA-binding domain"/>
    <property type="match status" value="1"/>
</dbReference>
<name>A0A378NTB5_9FIRM</name>
<dbReference type="InterPro" id="IPR036390">
    <property type="entry name" value="WH_DNA-bd_sf"/>
</dbReference>
<reference evidence="1 2" key="1">
    <citation type="submission" date="2018-06" db="EMBL/GenBank/DDBJ databases">
        <authorList>
            <consortium name="Pathogen Informatics"/>
            <person name="Doyle S."/>
        </authorList>
    </citation>
    <scope>NUCLEOTIDE SEQUENCE [LARGE SCALE GENOMIC DNA]</scope>
    <source>
        <strain evidence="1 2">NCTC10571</strain>
    </source>
</reference>
<evidence type="ECO:0000313" key="2">
    <source>
        <dbReference type="Proteomes" id="UP000255234"/>
    </source>
</evidence>
<dbReference type="PANTHER" id="PTHR33221">
    <property type="entry name" value="WINGED HELIX-TURN-HELIX TRANSCRIPTIONAL REGULATOR, RRF2 FAMILY"/>
    <property type="match status" value="1"/>
</dbReference>
<dbReference type="EMBL" id="UGPP01000001">
    <property type="protein sequence ID" value="STY71622.1"/>
    <property type="molecule type" value="Genomic_DNA"/>
</dbReference>
<dbReference type="PANTHER" id="PTHR33221:SF15">
    <property type="entry name" value="HTH-TYPE TRANSCRIPTIONAL REGULATOR YWGB-RELATED"/>
    <property type="match status" value="1"/>
</dbReference>
<dbReference type="GeneID" id="62779123"/>
<dbReference type="InterPro" id="IPR036388">
    <property type="entry name" value="WH-like_DNA-bd_sf"/>
</dbReference>
<accession>A0A378NTB5</accession>
<dbReference type="Gene3D" id="1.10.10.10">
    <property type="entry name" value="Winged helix-like DNA-binding domain superfamily/Winged helix DNA-binding domain"/>
    <property type="match status" value="1"/>
</dbReference>
<protein>
    <submittedName>
        <fullName evidence="1">Cysteine metabolism repressor</fullName>
    </submittedName>
</protein>
<organism evidence="1 2">
    <name type="scientific">Megamonas hypermegale</name>
    <dbReference type="NCBI Taxonomy" id="158847"/>
    <lineage>
        <taxon>Bacteria</taxon>
        <taxon>Bacillati</taxon>
        <taxon>Bacillota</taxon>
        <taxon>Negativicutes</taxon>
        <taxon>Selenomonadales</taxon>
        <taxon>Selenomonadaceae</taxon>
        <taxon>Megamonas</taxon>
    </lineage>
</organism>
<evidence type="ECO:0000313" key="1">
    <source>
        <dbReference type="EMBL" id="STY71622.1"/>
    </source>
</evidence>
<gene>
    <name evidence="1" type="primary">cymR_2</name>
    <name evidence="1" type="ORF">NCTC10571_01784</name>
</gene>
<dbReference type="AlphaFoldDB" id="A0A378NTB5"/>
<dbReference type="GO" id="GO:0005829">
    <property type="term" value="C:cytosol"/>
    <property type="evidence" value="ECO:0007669"/>
    <property type="project" value="TreeGrafter"/>
</dbReference>